<feature type="region of interest" description="Disordered" evidence="1">
    <location>
        <begin position="16"/>
        <end position="60"/>
    </location>
</feature>
<dbReference type="AlphaFoldDB" id="A0A3A1QWJ1"/>
<keyword evidence="3" id="KW-1185">Reference proteome</keyword>
<evidence type="ECO:0000313" key="3">
    <source>
        <dbReference type="Proteomes" id="UP000265801"/>
    </source>
</evidence>
<organism evidence="2 3">
    <name type="scientific">Bacillus salacetis</name>
    <dbReference type="NCBI Taxonomy" id="2315464"/>
    <lineage>
        <taxon>Bacteria</taxon>
        <taxon>Bacillati</taxon>
        <taxon>Bacillota</taxon>
        <taxon>Bacilli</taxon>
        <taxon>Bacillales</taxon>
        <taxon>Bacillaceae</taxon>
        <taxon>Bacillus</taxon>
    </lineage>
</organism>
<evidence type="ECO:0000256" key="1">
    <source>
        <dbReference type="SAM" id="MobiDB-lite"/>
    </source>
</evidence>
<dbReference type="Proteomes" id="UP000265801">
    <property type="component" value="Unassembled WGS sequence"/>
</dbReference>
<comment type="caution">
    <text evidence="2">The sequence shown here is derived from an EMBL/GenBank/DDBJ whole genome shotgun (WGS) entry which is preliminary data.</text>
</comment>
<proteinExistence type="predicted"/>
<sequence>MYEKIRICSDCLVPQPTQKQCEDGEEQEGRGRQGESTGMGSAHEDANERSGRRDSPLIAF</sequence>
<reference evidence="2 3" key="1">
    <citation type="submission" date="2018-09" db="EMBL/GenBank/DDBJ databases">
        <title>Bacillus saliacetes sp. nov., isolated from Thai shrimp paste (Ka-pi).</title>
        <authorList>
            <person name="Daroonpunt R."/>
            <person name="Tanasupawat S."/>
            <person name="Yiamsombut S."/>
        </authorList>
    </citation>
    <scope>NUCLEOTIDE SEQUENCE [LARGE SCALE GENOMIC DNA]</scope>
    <source>
        <strain evidence="2 3">SKP7-4</strain>
    </source>
</reference>
<evidence type="ECO:0000313" key="2">
    <source>
        <dbReference type="EMBL" id="RIW29893.1"/>
    </source>
</evidence>
<name>A0A3A1QWJ1_9BACI</name>
<feature type="compositionally biased region" description="Basic and acidic residues" evidence="1">
    <location>
        <begin position="42"/>
        <end position="60"/>
    </location>
</feature>
<gene>
    <name evidence="2" type="ORF">D3H55_18035</name>
</gene>
<protein>
    <submittedName>
        <fullName evidence="2">Uncharacterized protein</fullName>
    </submittedName>
</protein>
<dbReference type="EMBL" id="QXIR01000029">
    <property type="protein sequence ID" value="RIW29893.1"/>
    <property type="molecule type" value="Genomic_DNA"/>
</dbReference>
<accession>A0A3A1QWJ1</accession>